<protein>
    <submittedName>
        <fullName evidence="3">T9SS type A sorting domain-containing protein</fullName>
    </submittedName>
</protein>
<dbReference type="Gene3D" id="2.60.120.200">
    <property type="match status" value="1"/>
</dbReference>
<sequence length="596" mass="63444">MRIFSCLMTLFAAGYVHGVDLAESFSGPLFPPEQWTRYNNDAGLRQWQRGVIKVNTAPACAAVTSESQTLRNDDWLITRRLFPMPGQNELLFWVRAHNSAKPESLELWVSTAGCAVEDFTHLVGGFTTNATAYQQRSVSLARFDSTPVYFAFRHRSRGQRTLYLDDVTGPQFVPTDVGVSALIAPATYVPPDTSITPRVVVKNFGGERLGGFSVGLAIIDTATGETAYAATAVAETLDPQATLEVGFAPPWRTALGGYLVVARTGLAGDMEPRNDTLAAHCTVVAGEIHDVAAVAVIRPAGLITAGPVTPCVEVQNLGNVTELFPVILTVLDGANPVYLDTVDANLAAGTSDTVLFADWTAMPGVYTVAACTELATDINPANDTAYGQVEVIQSARDVGVAAILAPIDTVTVGDSVLPLARVVNYGSSNEAFDVLMRIGAGYLDTAELTLAAGAEETIDFDWWFALVPGEMPVACYTVLAGDENPENDTAISTVVVLPAPGQSEQPGEVRLGRLRVLPTPGSLRIQFQAPAGAPVDLRIYDATGRLKLARSLVAGNSKTEITWNRTSDEGGQVPAGVYLLQVSAAGQRLSRKLVLF</sequence>
<dbReference type="EMBL" id="DSUT01000145">
    <property type="protein sequence ID" value="HGK28670.1"/>
    <property type="molecule type" value="Genomic_DNA"/>
</dbReference>
<evidence type="ECO:0000259" key="2">
    <source>
        <dbReference type="Pfam" id="PF07675"/>
    </source>
</evidence>
<name>A0A7C4GBI6_UNCW3</name>
<feature type="signal peptide" evidence="1">
    <location>
        <begin position="1"/>
        <end position="18"/>
    </location>
</feature>
<dbReference type="NCBIfam" id="TIGR04183">
    <property type="entry name" value="Por_Secre_tail"/>
    <property type="match status" value="1"/>
</dbReference>
<dbReference type="InterPro" id="IPR026444">
    <property type="entry name" value="Secre_tail"/>
</dbReference>
<dbReference type="InterPro" id="IPR013783">
    <property type="entry name" value="Ig-like_fold"/>
</dbReference>
<dbReference type="NCBIfam" id="NF038128">
    <property type="entry name" value="choice_anch_J"/>
    <property type="match status" value="1"/>
</dbReference>
<dbReference type="InterPro" id="IPR011628">
    <property type="entry name" value="Cleaved_adhesin"/>
</dbReference>
<comment type="caution">
    <text evidence="3">The sequence shown here is derived from an EMBL/GenBank/DDBJ whole genome shotgun (WGS) entry which is preliminary data.</text>
</comment>
<evidence type="ECO:0000256" key="1">
    <source>
        <dbReference type="SAM" id="SignalP"/>
    </source>
</evidence>
<dbReference type="Pfam" id="PF07675">
    <property type="entry name" value="Cleaved_Adhesin"/>
    <property type="match status" value="1"/>
</dbReference>
<accession>A0A7C4GBI6</accession>
<dbReference type="Gene3D" id="2.60.40.10">
    <property type="entry name" value="Immunoglobulins"/>
    <property type="match status" value="2"/>
</dbReference>
<feature type="domain" description="Cleaved adhesin" evidence="2">
    <location>
        <begin position="21"/>
        <end position="168"/>
    </location>
</feature>
<gene>
    <name evidence="3" type="ORF">ENS41_06910</name>
</gene>
<reference evidence="3" key="1">
    <citation type="journal article" date="2020" name="mSystems">
        <title>Genome- and Community-Level Interaction Insights into Carbon Utilization and Element Cycling Functions of Hydrothermarchaeota in Hydrothermal Sediment.</title>
        <authorList>
            <person name="Zhou Z."/>
            <person name="Liu Y."/>
            <person name="Xu W."/>
            <person name="Pan J."/>
            <person name="Luo Z.H."/>
            <person name="Li M."/>
        </authorList>
    </citation>
    <scope>NUCLEOTIDE SEQUENCE [LARGE SCALE GENOMIC DNA]</scope>
    <source>
        <strain evidence="3">SpSt-488</strain>
    </source>
</reference>
<keyword evidence="1" id="KW-0732">Signal</keyword>
<dbReference type="AlphaFoldDB" id="A0A7C4GBI6"/>
<organism evidence="3">
    <name type="scientific">candidate division WOR-3 bacterium</name>
    <dbReference type="NCBI Taxonomy" id="2052148"/>
    <lineage>
        <taxon>Bacteria</taxon>
        <taxon>Bacteria division WOR-3</taxon>
    </lineage>
</organism>
<evidence type="ECO:0000313" key="3">
    <source>
        <dbReference type="EMBL" id="HGK28670.1"/>
    </source>
</evidence>
<proteinExistence type="predicted"/>
<dbReference type="Gene3D" id="2.60.40.4070">
    <property type="match status" value="1"/>
</dbReference>
<feature type="chain" id="PRO_5028473903" evidence="1">
    <location>
        <begin position="19"/>
        <end position="596"/>
    </location>
</feature>